<accession>Q0SJF4</accession>
<protein>
    <submittedName>
        <fullName evidence="1">Uncharacterized protein</fullName>
    </submittedName>
</protein>
<dbReference type="AlphaFoldDB" id="Q0SJF4"/>
<name>Q0SJF4_RHOJR</name>
<organism evidence="1 2">
    <name type="scientific">Rhodococcus jostii (strain RHA1)</name>
    <dbReference type="NCBI Taxonomy" id="101510"/>
    <lineage>
        <taxon>Bacteria</taxon>
        <taxon>Bacillati</taxon>
        <taxon>Actinomycetota</taxon>
        <taxon>Actinomycetes</taxon>
        <taxon>Mycobacteriales</taxon>
        <taxon>Nocardiaceae</taxon>
        <taxon>Rhodococcus</taxon>
    </lineage>
</organism>
<dbReference type="Proteomes" id="UP000008710">
    <property type="component" value="Chromosome"/>
</dbReference>
<sequence length="92" mass="10571">MRHRCAVVVTQALRDCRHRCRRLRLSAGPVVVRRDRRPRHRPRCPVADLLKPPGDQLPPGRLVELPTLLGCQPRRQHGCPTRTMLPAFRTGQ</sequence>
<dbReference type="EMBL" id="CP000431">
    <property type="protein sequence ID" value="ABG92332.1"/>
    <property type="molecule type" value="Genomic_DNA"/>
</dbReference>
<evidence type="ECO:0000313" key="1">
    <source>
        <dbReference type="EMBL" id="ABG92332.1"/>
    </source>
</evidence>
<evidence type="ECO:0000313" key="2">
    <source>
        <dbReference type="Proteomes" id="UP000008710"/>
    </source>
</evidence>
<reference evidence="2" key="1">
    <citation type="journal article" date="2006" name="Proc. Natl. Acad. Sci. U.S.A.">
        <title>The complete genome of Rhodococcus sp. RHA1 provides insights into a catabolic powerhouse.</title>
        <authorList>
            <person name="McLeod M.P."/>
            <person name="Warren R.L."/>
            <person name="Hsiao W.W.L."/>
            <person name="Araki N."/>
            <person name="Myhre M."/>
            <person name="Fernandes C."/>
            <person name="Miyazawa D."/>
            <person name="Wong W."/>
            <person name="Lillquist A.L."/>
            <person name="Wang D."/>
            <person name="Dosanjh M."/>
            <person name="Hara H."/>
            <person name="Petrescu A."/>
            <person name="Morin R.D."/>
            <person name="Yang G."/>
            <person name="Stott J.M."/>
            <person name="Schein J.E."/>
            <person name="Shin H."/>
            <person name="Smailus D."/>
            <person name="Siddiqui A.S."/>
            <person name="Marra M.A."/>
            <person name="Jones S.J.M."/>
            <person name="Holt R."/>
            <person name="Brinkman F.S.L."/>
            <person name="Miyauchi K."/>
            <person name="Fukuda M."/>
            <person name="Davies J.E."/>
            <person name="Mohn W.W."/>
            <person name="Eltis L.D."/>
        </authorList>
    </citation>
    <scope>NUCLEOTIDE SEQUENCE [LARGE SCALE GENOMIC DNA]</scope>
    <source>
        <strain evidence="2">RHA1</strain>
    </source>
</reference>
<dbReference type="HOGENOM" id="CLU_2411218_0_0_11"/>
<gene>
    <name evidence="1" type="ordered locus">RHA1_ro00496</name>
</gene>
<proteinExistence type="predicted"/>
<dbReference type="KEGG" id="rha:RHA1_ro00496"/>